<dbReference type="Proteomes" id="UP000237752">
    <property type="component" value="Unassembled WGS sequence"/>
</dbReference>
<comment type="caution">
    <text evidence="9">The sequence shown here is derived from an EMBL/GenBank/DDBJ whole genome shotgun (WGS) entry which is preliminary data.</text>
</comment>
<dbReference type="Pfam" id="PF01694">
    <property type="entry name" value="Rhomboid"/>
    <property type="match status" value="1"/>
</dbReference>
<feature type="domain" description="Peptidase S54 rhomboid" evidence="8">
    <location>
        <begin position="67"/>
        <end position="199"/>
    </location>
</feature>
<evidence type="ECO:0000256" key="3">
    <source>
        <dbReference type="ARBA" id="ARBA00022692"/>
    </source>
</evidence>
<evidence type="ECO:0000313" key="10">
    <source>
        <dbReference type="Proteomes" id="UP000237752"/>
    </source>
</evidence>
<evidence type="ECO:0000313" key="9">
    <source>
        <dbReference type="EMBL" id="PRZ42758.1"/>
    </source>
</evidence>
<keyword evidence="10" id="KW-1185">Reference proteome</keyword>
<keyword evidence="5 7" id="KW-1133">Transmembrane helix</keyword>
<dbReference type="InterPro" id="IPR050925">
    <property type="entry name" value="Rhomboid_protease_S54"/>
</dbReference>
<dbReference type="RefSeq" id="WP_170110988.1">
    <property type="nucleotide sequence ID" value="NZ_PVUE01000004.1"/>
</dbReference>
<feature type="transmembrane region" description="Helical" evidence="7">
    <location>
        <begin position="158"/>
        <end position="175"/>
    </location>
</feature>
<dbReference type="AlphaFoldDB" id="A0A2T1A354"/>
<dbReference type="PANTHER" id="PTHR43731:SF14">
    <property type="entry name" value="PRESENILIN-ASSOCIATED RHOMBOID-LIKE PROTEIN, MITOCHONDRIAL"/>
    <property type="match status" value="1"/>
</dbReference>
<evidence type="ECO:0000256" key="4">
    <source>
        <dbReference type="ARBA" id="ARBA00022801"/>
    </source>
</evidence>
<comment type="similarity">
    <text evidence="2">Belongs to the peptidase S54 family.</text>
</comment>
<keyword evidence="9" id="KW-0645">Protease</keyword>
<feature type="transmembrane region" description="Helical" evidence="7">
    <location>
        <begin position="72"/>
        <end position="96"/>
    </location>
</feature>
<feature type="transmembrane region" description="Helical" evidence="7">
    <location>
        <begin position="20"/>
        <end position="39"/>
    </location>
</feature>
<name>A0A2T1A354_9ACTN</name>
<dbReference type="InterPro" id="IPR035952">
    <property type="entry name" value="Rhomboid-like_sf"/>
</dbReference>
<dbReference type="GO" id="GO:0004252">
    <property type="term" value="F:serine-type endopeptidase activity"/>
    <property type="evidence" value="ECO:0007669"/>
    <property type="project" value="InterPro"/>
</dbReference>
<dbReference type="EMBL" id="PVUE01000004">
    <property type="protein sequence ID" value="PRZ42758.1"/>
    <property type="molecule type" value="Genomic_DNA"/>
</dbReference>
<feature type="transmembrane region" description="Helical" evidence="7">
    <location>
        <begin position="132"/>
        <end position="151"/>
    </location>
</feature>
<feature type="transmembrane region" description="Helical" evidence="7">
    <location>
        <begin position="108"/>
        <end position="126"/>
    </location>
</feature>
<dbReference type="PANTHER" id="PTHR43731">
    <property type="entry name" value="RHOMBOID PROTEASE"/>
    <property type="match status" value="1"/>
</dbReference>
<evidence type="ECO:0000259" key="8">
    <source>
        <dbReference type="Pfam" id="PF01694"/>
    </source>
</evidence>
<keyword evidence="6 7" id="KW-0472">Membrane</keyword>
<dbReference type="SUPFAM" id="SSF144091">
    <property type="entry name" value="Rhomboid-like"/>
    <property type="match status" value="1"/>
</dbReference>
<feature type="transmembrane region" description="Helical" evidence="7">
    <location>
        <begin position="181"/>
        <end position="200"/>
    </location>
</feature>
<dbReference type="SMART" id="SM01160">
    <property type="entry name" value="DUF1751"/>
    <property type="match status" value="1"/>
</dbReference>
<evidence type="ECO:0000256" key="1">
    <source>
        <dbReference type="ARBA" id="ARBA00004141"/>
    </source>
</evidence>
<dbReference type="GO" id="GO:0016020">
    <property type="term" value="C:membrane"/>
    <property type="evidence" value="ECO:0007669"/>
    <property type="project" value="UniProtKB-SubCell"/>
</dbReference>
<dbReference type="InterPro" id="IPR022764">
    <property type="entry name" value="Peptidase_S54_rhomboid_dom"/>
</dbReference>
<accession>A0A2T1A354</accession>
<protein>
    <submittedName>
        <fullName evidence="9">Membrane associated rhomboid family serine protease</fullName>
    </submittedName>
</protein>
<reference evidence="9 10" key="1">
    <citation type="submission" date="2018-03" db="EMBL/GenBank/DDBJ databases">
        <title>Genomic Encyclopedia of Archaeal and Bacterial Type Strains, Phase II (KMG-II): from individual species to whole genera.</title>
        <authorList>
            <person name="Goeker M."/>
        </authorList>
    </citation>
    <scope>NUCLEOTIDE SEQUENCE [LARGE SCALE GENOMIC DNA]</scope>
    <source>
        <strain evidence="9 10">DSM 100065</strain>
    </source>
</reference>
<keyword evidence="4" id="KW-0378">Hydrolase</keyword>
<evidence type="ECO:0000256" key="7">
    <source>
        <dbReference type="SAM" id="Phobius"/>
    </source>
</evidence>
<dbReference type="Gene3D" id="1.20.1540.10">
    <property type="entry name" value="Rhomboid-like"/>
    <property type="match status" value="1"/>
</dbReference>
<gene>
    <name evidence="9" type="ORF">CLV47_104104</name>
</gene>
<feature type="transmembrane region" description="Helical" evidence="7">
    <location>
        <begin position="212"/>
        <end position="234"/>
    </location>
</feature>
<evidence type="ECO:0000256" key="2">
    <source>
        <dbReference type="ARBA" id="ARBA00009045"/>
    </source>
</evidence>
<sequence>MTSHERVVRDTTNHALRKPWILSVGLAAVVVIVFIFNAASAPADVADQTPAPSFEHLAMIPGFVDTGQVYRLWTAALLHSNLWSLIATVLTLLVVGTEVEKRWGARRYLVTLGTLALAAGVAVLYFEPAISRFATGGGAAMGIMGAAFVVARRARFRIWALLLVAAFDIIIYLTVADESSAWAAVGGFVGGAIIALLLITAPRDERRNRWQFIALGSFFVVLCLLVVLHMALFAG</sequence>
<evidence type="ECO:0000256" key="6">
    <source>
        <dbReference type="ARBA" id="ARBA00023136"/>
    </source>
</evidence>
<proteinExistence type="inferred from homology"/>
<organism evidence="9 10">
    <name type="scientific">Antricoccus suffuscus</name>
    <dbReference type="NCBI Taxonomy" id="1629062"/>
    <lineage>
        <taxon>Bacteria</taxon>
        <taxon>Bacillati</taxon>
        <taxon>Actinomycetota</taxon>
        <taxon>Actinomycetes</taxon>
        <taxon>Geodermatophilales</taxon>
        <taxon>Antricoccaceae</taxon>
        <taxon>Antricoccus</taxon>
    </lineage>
</organism>
<dbReference type="GO" id="GO:0006508">
    <property type="term" value="P:proteolysis"/>
    <property type="evidence" value="ECO:0007669"/>
    <property type="project" value="UniProtKB-KW"/>
</dbReference>
<keyword evidence="3 7" id="KW-0812">Transmembrane</keyword>
<evidence type="ECO:0000256" key="5">
    <source>
        <dbReference type="ARBA" id="ARBA00022989"/>
    </source>
</evidence>
<comment type="subcellular location">
    <subcellularLocation>
        <location evidence="1">Membrane</location>
        <topology evidence="1">Multi-pass membrane protein</topology>
    </subcellularLocation>
</comment>